<dbReference type="Proteomes" id="UP000887579">
    <property type="component" value="Unplaced"/>
</dbReference>
<organism evidence="1 2">
    <name type="scientific">Panagrolaimus sp. ES5</name>
    <dbReference type="NCBI Taxonomy" id="591445"/>
    <lineage>
        <taxon>Eukaryota</taxon>
        <taxon>Metazoa</taxon>
        <taxon>Ecdysozoa</taxon>
        <taxon>Nematoda</taxon>
        <taxon>Chromadorea</taxon>
        <taxon>Rhabditida</taxon>
        <taxon>Tylenchina</taxon>
        <taxon>Panagrolaimomorpha</taxon>
        <taxon>Panagrolaimoidea</taxon>
        <taxon>Panagrolaimidae</taxon>
        <taxon>Panagrolaimus</taxon>
    </lineage>
</organism>
<evidence type="ECO:0000313" key="2">
    <source>
        <dbReference type="WBParaSite" id="ES5_v2.g19771.t1"/>
    </source>
</evidence>
<proteinExistence type="predicted"/>
<protein>
    <submittedName>
        <fullName evidence="2">Uncharacterized protein</fullName>
    </submittedName>
</protein>
<accession>A0AC34FR30</accession>
<evidence type="ECO:0000313" key="1">
    <source>
        <dbReference type="Proteomes" id="UP000887579"/>
    </source>
</evidence>
<reference evidence="2" key="1">
    <citation type="submission" date="2022-11" db="UniProtKB">
        <authorList>
            <consortium name="WormBaseParasite"/>
        </authorList>
    </citation>
    <scope>IDENTIFICATION</scope>
</reference>
<dbReference type="WBParaSite" id="ES5_v2.g19771.t1">
    <property type="protein sequence ID" value="ES5_v2.g19771.t1"/>
    <property type="gene ID" value="ES5_v2.g19771"/>
</dbReference>
<sequence length="263" mass="30577">MGEASRRVKKRVENIGEAIQTSQLPDSRRLCKSVGNLKETQNFERGYMIAYILKNDISNISLKQYRNECQFVTLRIFDSSKYPDVVTNLFEYRWKPIIVKEVLQEVEKVFWVDSSVIFNDDNACETITEIVQKMDTKFFKCGIRAFIDTRHSILFATNPKMLQYFNVSENFAKNNHMLGATLFVISRKGSEIVQKWNNCALEKECMAPKGSHLYCKCEECRTKNIYGNCHRFDQSVLSILTLQCSSNFNDFLETSSLIDVQRM</sequence>
<name>A0AC34FR30_9BILA</name>